<dbReference type="GO" id="GO:0004714">
    <property type="term" value="F:transmembrane receptor protein tyrosine kinase activity"/>
    <property type="evidence" value="ECO:0007669"/>
    <property type="project" value="InterPro"/>
</dbReference>
<dbReference type="InterPro" id="IPR045272">
    <property type="entry name" value="ANXUR1/2-like"/>
</dbReference>
<dbReference type="AlphaFoldDB" id="A0AAE0AUK7"/>
<gene>
    <name evidence="1" type="ORF">Dsin_011558</name>
</gene>
<keyword evidence="2" id="KW-1185">Reference proteome</keyword>
<protein>
    <submittedName>
        <fullName evidence="1">Uncharacterized protein</fullName>
    </submittedName>
</protein>
<reference evidence="1" key="1">
    <citation type="journal article" date="2023" name="Plant J.">
        <title>Genome sequences and population genomics provide insights into the demographic history, inbreeding, and mutation load of two 'living fossil' tree species of Dipteronia.</title>
        <authorList>
            <person name="Feng Y."/>
            <person name="Comes H.P."/>
            <person name="Chen J."/>
            <person name="Zhu S."/>
            <person name="Lu R."/>
            <person name="Zhang X."/>
            <person name="Li P."/>
            <person name="Qiu J."/>
            <person name="Olsen K.M."/>
            <person name="Qiu Y."/>
        </authorList>
    </citation>
    <scope>NUCLEOTIDE SEQUENCE</scope>
    <source>
        <strain evidence="1">NBL</strain>
    </source>
</reference>
<proteinExistence type="predicted"/>
<evidence type="ECO:0000313" key="2">
    <source>
        <dbReference type="Proteomes" id="UP001281410"/>
    </source>
</evidence>
<organism evidence="1 2">
    <name type="scientific">Dipteronia sinensis</name>
    <dbReference type="NCBI Taxonomy" id="43782"/>
    <lineage>
        <taxon>Eukaryota</taxon>
        <taxon>Viridiplantae</taxon>
        <taxon>Streptophyta</taxon>
        <taxon>Embryophyta</taxon>
        <taxon>Tracheophyta</taxon>
        <taxon>Spermatophyta</taxon>
        <taxon>Magnoliopsida</taxon>
        <taxon>eudicotyledons</taxon>
        <taxon>Gunneridae</taxon>
        <taxon>Pentapetalae</taxon>
        <taxon>rosids</taxon>
        <taxon>malvids</taxon>
        <taxon>Sapindales</taxon>
        <taxon>Sapindaceae</taxon>
        <taxon>Hippocastanoideae</taxon>
        <taxon>Acereae</taxon>
        <taxon>Dipteronia</taxon>
    </lineage>
</organism>
<dbReference type="PANTHER" id="PTHR34590">
    <property type="entry name" value="OS03G0124300 PROTEIN-RELATED"/>
    <property type="match status" value="1"/>
</dbReference>
<accession>A0AAE0AUK7</accession>
<dbReference type="PANTHER" id="PTHR34590:SF5">
    <property type="entry name" value="OS04G0586500 PROTEIN"/>
    <property type="match status" value="1"/>
</dbReference>
<evidence type="ECO:0000313" key="1">
    <source>
        <dbReference type="EMBL" id="KAK3224533.1"/>
    </source>
</evidence>
<sequence length="133" mass="15040">MTARVSQFEFSYGSPVVPGRMLVHLNFYLNSYNGLNATDVVFPVTGTAYNRFNATNDKFFFLPVDGDTLTIKFTPSTNYSNAYAFVNGIEVMFMPDIYKNGDGTLILVGENSLIYIDNTTALENVLSYKRRWK</sequence>
<dbReference type="Gene3D" id="2.60.120.430">
    <property type="entry name" value="Galactose-binding lectin"/>
    <property type="match status" value="1"/>
</dbReference>
<dbReference type="Proteomes" id="UP001281410">
    <property type="component" value="Unassembled WGS sequence"/>
</dbReference>
<name>A0AAE0AUK7_9ROSI</name>
<comment type="caution">
    <text evidence="1">The sequence shown here is derived from an EMBL/GenBank/DDBJ whole genome shotgun (WGS) entry which is preliminary data.</text>
</comment>
<dbReference type="EMBL" id="JANJYJ010000003">
    <property type="protein sequence ID" value="KAK3224533.1"/>
    <property type="molecule type" value="Genomic_DNA"/>
</dbReference>